<feature type="region of interest" description="Disordered" evidence="4">
    <location>
        <begin position="705"/>
        <end position="736"/>
    </location>
</feature>
<dbReference type="InterPro" id="IPR038765">
    <property type="entry name" value="Papain-like_cys_pep_sf"/>
</dbReference>
<protein>
    <recommendedName>
        <fullName evidence="5">USP domain-containing protein</fullName>
    </recommendedName>
</protein>
<feature type="compositionally biased region" description="Gly residues" evidence="4">
    <location>
        <begin position="946"/>
        <end position="956"/>
    </location>
</feature>
<feature type="region of interest" description="Disordered" evidence="4">
    <location>
        <begin position="2021"/>
        <end position="2092"/>
    </location>
</feature>
<feature type="compositionally biased region" description="Low complexity" evidence="4">
    <location>
        <begin position="1653"/>
        <end position="1698"/>
    </location>
</feature>
<gene>
    <name evidence="6" type="ORF">HYH03_001622</name>
</gene>
<evidence type="ECO:0000259" key="5">
    <source>
        <dbReference type="PROSITE" id="PS50235"/>
    </source>
</evidence>
<dbReference type="SUPFAM" id="SSF54001">
    <property type="entry name" value="Cysteine proteinases"/>
    <property type="match status" value="1"/>
</dbReference>
<feature type="compositionally biased region" description="Basic and acidic residues" evidence="4">
    <location>
        <begin position="368"/>
        <end position="379"/>
    </location>
</feature>
<feature type="compositionally biased region" description="Low complexity" evidence="4">
    <location>
        <begin position="2041"/>
        <end position="2053"/>
    </location>
</feature>
<reference evidence="6" key="1">
    <citation type="journal article" date="2020" name="bioRxiv">
        <title>Comparative genomics of Chlamydomonas.</title>
        <authorList>
            <person name="Craig R.J."/>
            <person name="Hasan A.R."/>
            <person name="Ness R.W."/>
            <person name="Keightley P.D."/>
        </authorList>
    </citation>
    <scope>NUCLEOTIDE SEQUENCE</scope>
    <source>
        <strain evidence="6">CCAP 11/70</strain>
    </source>
</reference>
<keyword evidence="7" id="KW-1185">Reference proteome</keyword>
<dbReference type="InterPro" id="IPR001394">
    <property type="entry name" value="Peptidase_C19_UCH"/>
</dbReference>
<dbReference type="GO" id="GO:0016579">
    <property type="term" value="P:protein deubiquitination"/>
    <property type="evidence" value="ECO:0007669"/>
    <property type="project" value="InterPro"/>
</dbReference>
<evidence type="ECO:0000256" key="2">
    <source>
        <dbReference type="ARBA" id="ARBA00022801"/>
    </source>
</evidence>
<dbReference type="InterPro" id="IPR028889">
    <property type="entry name" value="USP"/>
</dbReference>
<evidence type="ECO:0000313" key="7">
    <source>
        <dbReference type="Proteomes" id="UP000612055"/>
    </source>
</evidence>
<dbReference type="PROSITE" id="PS50235">
    <property type="entry name" value="USP_3"/>
    <property type="match status" value="1"/>
</dbReference>
<dbReference type="PANTHER" id="PTHR22975">
    <property type="entry name" value="UBIQUITIN SPECIFIC PROTEINASE"/>
    <property type="match status" value="1"/>
</dbReference>
<dbReference type="CDD" id="cd02257">
    <property type="entry name" value="Peptidase_C19"/>
    <property type="match status" value="1"/>
</dbReference>
<evidence type="ECO:0000256" key="1">
    <source>
        <dbReference type="ARBA" id="ARBA00022786"/>
    </source>
</evidence>
<keyword evidence="2" id="KW-0378">Hydrolase</keyword>
<feature type="region of interest" description="Disordered" evidence="4">
    <location>
        <begin position="610"/>
        <end position="634"/>
    </location>
</feature>
<sequence length="2501" mass="262126">MPAKAKGSGGKDGGGGGEMKLDDFRSLYEACRNDPSLLTKKNGPWATLDEKAQAGSPEEQHLAKLCRARLALEQGPENWVAGWQQYKESLDGMIKEKPFSLTASCLAVAWLDHMAKSGDAEAQSLARSGWQACLLMKAKEEDCRDPADEAVVPPKCHSLPFDDLSKSKTKADRIKQLRDHGKAVAGALLKVVNDAVASTVAGSKAQPAAAAKAKGAEKAAAAAGAAAQPSAEEVAKREAEKQELKRFGDVIQGREEKLLAVEAQREELLKKLDQHLAEGKDRRQAMCDLMKGSLPEFEEFVRTKLDEYLSLYGTAAEAKAAWARDFRTQLDRWRSGGQWMALRPAKLAKLLQTSTLGGAAEANGSAKESAKESSGEGKGGKGKGGKGKGGGGGGGKGQDVAADAAGAEGDKGATFGTVKEFVSWLLDALKEEGSSVVSHLTTLAWLPNQPMFPGHNEQQFLSGVQGAAVHPEKALLLQLGAGADDAPGSAVAETLLKVRSGAGLLRPGKELEETNRVYGPSASARVKFASQLGELSELARHDVINNMAEQSVVVAGVSVPPAGGWQVAPLCDAFASAEEGVDKVLQRLGDPLSLIKGYAAVLQQRGVLPLSGRAPSAPPTASSKGGKGAKEAVAPPTAAAGAGAAAGLDATGLRLARLADYMASAGGELMQADALTAVLCVVKTNKPEHREVVRRLFGEMPVQMRDAEERDRERRKKITEAAAKGEPLPEDEDYSDPAFGPYLEFEQRELPAAERAEAEEGWRRDIVDALRVLEAGGVDLGYRLSATLRLHLSSACKKPLDQVPQPLTAASLDKSGLLRMLSTPQLLPLRLFVLSVLGSRVTGTAPHLEERLAEHQRLAREELFALELLPKEKDKVRLSEAGYAALSRRAWERKQRRLLRLRVAHAIRKAIDAHPTAAGCGSVSNIAGGGSAAAGSGGGKGKKGKGGGGGAGGGGGDELDTTYLRLPPLPDGVQPLPLDPGSEDERARLLDFYPMEQYSEWALREALVYPDDILCTREAEELLDMVLEGTAVPPPPGTADAEQCLVEELLAPGGPDLGLTGAPEDPPMFSLREVAVDAARAALMDSLRQLAAKDWREQAARVMKLWVYLLQEIKDEGLRQKVVDAARSRLSPQACLLLDKAEAAAAECSDPRLDKPLPLAQAAAELARARQEVTGDAYLLNARMLRVATVAYAARLNEVTSVKDRLNQVLEDLNKKESAGSAAAAKAGGKGGKGKNKTDAKAELEKRRKDELSTELHTASTEVDFVDKMVRGAHLQAENLTAYRTTAIGAGPGSGVRGGSPEAVDPSDATALADRLVGALQALQLYGLHLAVVDMSVEALQVQARSTLHYALCADPALEIGVAGLGLGQRWLMHQLHNEVSAMQEKLFIREEEEKAKAKAEKAAEEERKKREKAAAAAAKKQAAVGAKAAEEEAAAEDEEEAERQREREEEERREAEKRAKEEREREEREKAKAQSAYSDFHFRIDPDDDSIWTKDEDKEREAKEKETAAAAAKEREREAKGGKGGGAMAARLAAERDRGDKVPPGPGGKEAEARGAPAGPSGRRDAGPGPAAAAAGKGPAASAAATAAIAGGKPGAPPPGGKPGPAVAAAPPGKGGKDAGGKGGPQGQGQGPPPAGGKGGPGGKDAGGKGGAAAPPAQGGKGAPPAAGGKPGQPAAGGKPGPAAAAAKAPAPAPAAKSNFVPGFEPEETGSKGAKPRRARKAPGEAAAAAAGGADDAADGAVDLTGGEGMDLSEVPAAPEPALDAPPLPPVEDYPLQVPYPLEPPPEWSVIEGYVFPVVVDVEAEVRAAASAYNVEPNSDGAVAFRLHFICSMAVHNYKDYGQRGKLPPFPVEAYRDPSLAPPNAPRHTPLPYATPAAVPGMPPPPFGVPGGPLVMPPPGIPGVGPPPPAAFAGMPGMPWMARPGMPVMPPPPGMMPPPGMPPYGQPSPYGGPVQPLVQMPTAAAPPQAMEEDETDDLLALMGVGGGSAAAPATPAPAPFQPQHVPFQPPYGALAPPQYVAHQPQQQPEDSMVPSWGDEPAAPAGQQRAPGPMSWAQKMRAGAPAAPGAARTSLDPGRPGHAHVEEDDDGEADLQRALLESAQAAPDVAFPPLSAAGAAAGAAAAKAAAAATGARRAPPAAASAVEAPGVAGTGLVNRVGEYNCFLNVIIQCLWHCASFRAQIHTLNPDDYTAEHPIVAALLRLFQALDQADSGGAAGAASQRHVVDPSDLREALDAVGIRAGEMNDPSEVLCAVFEALNEAPGLSAQEATKGQAAKEMAIQQLSVVDRTFGLLLSEEVRCLQDKCHKTTHVVPSHIEYYMIISATALRDMPMLMEMDDPSMATIMHELETQHIKKCDTDPPFHGCNTPTKVTRTLHNVPDVFMLLLAWEQNVSSEEIAGTLEHLDTLFNPKEVFDGGNCPVQLPSYALHGMFCYYGQHYHAFINRGPTQPCEAQEWVMFDDATVSAIGPWAAVSDKCVRGRIQPSVLFYQKLGAAGQRR</sequence>
<feature type="region of interest" description="Disordered" evidence="4">
    <location>
        <begin position="359"/>
        <end position="402"/>
    </location>
</feature>
<proteinExistence type="predicted"/>
<comment type="caution">
    <text evidence="6">The sequence shown here is derived from an EMBL/GenBank/DDBJ whole genome shotgun (WGS) entry which is preliminary data.</text>
</comment>
<feature type="compositionally biased region" description="Basic and acidic residues" evidence="4">
    <location>
        <begin position="1443"/>
        <end position="1473"/>
    </location>
</feature>
<evidence type="ECO:0000256" key="3">
    <source>
        <dbReference type="SAM" id="Coils"/>
    </source>
</evidence>
<dbReference type="Pfam" id="PF00443">
    <property type="entry name" value="UCH"/>
    <property type="match status" value="1"/>
</dbReference>
<dbReference type="GO" id="GO:0004843">
    <property type="term" value="F:cysteine-type deubiquitinase activity"/>
    <property type="evidence" value="ECO:0007669"/>
    <property type="project" value="InterPro"/>
</dbReference>
<feature type="compositionally biased region" description="Low complexity" evidence="4">
    <location>
        <begin position="1555"/>
        <end position="1592"/>
    </location>
</feature>
<feature type="region of interest" description="Disordered" evidence="4">
    <location>
        <begin position="1217"/>
        <end position="1255"/>
    </location>
</feature>
<feature type="coiled-coil region" evidence="3">
    <location>
        <begin position="251"/>
        <end position="278"/>
    </location>
</feature>
<dbReference type="InterPro" id="IPR052398">
    <property type="entry name" value="Ubiquitin_hydrolase_53/54"/>
</dbReference>
<feature type="compositionally biased region" description="Gly residues" evidence="4">
    <location>
        <begin position="930"/>
        <end position="939"/>
    </location>
</feature>
<keyword evidence="1" id="KW-0833">Ubl conjugation pathway</keyword>
<evidence type="ECO:0000256" key="4">
    <source>
        <dbReference type="SAM" id="MobiDB-lite"/>
    </source>
</evidence>
<dbReference type="PANTHER" id="PTHR22975:SF9">
    <property type="entry name" value="ECHINUS SPLICE FORM 3"/>
    <property type="match status" value="1"/>
</dbReference>
<feature type="compositionally biased region" description="Acidic residues" evidence="4">
    <location>
        <begin position="1432"/>
        <end position="1442"/>
    </location>
</feature>
<dbReference type="EMBL" id="JAEHOE010000003">
    <property type="protein sequence ID" value="KAG2500861.1"/>
    <property type="molecule type" value="Genomic_DNA"/>
</dbReference>
<feature type="compositionally biased region" description="Basic and acidic residues" evidence="4">
    <location>
        <begin position="1481"/>
        <end position="1522"/>
    </location>
</feature>
<keyword evidence="3" id="KW-0175">Coiled coil</keyword>
<feature type="region of interest" description="Disordered" evidence="4">
    <location>
        <begin position="930"/>
        <end position="962"/>
    </location>
</feature>
<name>A0A836C548_9CHLO</name>
<feature type="compositionally biased region" description="Low complexity" evidence="4">
    <location>
        <begin position="2061"/>
        <end position="2072"/>
    </location>
</feature>
<feature type="compositionally biased region" description="Low complexity" evidence="4">
    <location>
        <begin position="1415"/>
        <end position="1428"/>
    </location>
</feature>
<feature type="compositionally biased region" description="Basic and acidic residues" evidence="4">
    <location>
        <begin position="1399"/>
        <end position="1409"/>
    </location>
</feature>
<dbReference type="Proteomes" id="UP000612055">
    <property type="component" value="Unassembled WGS sequence"/>
</dbReference>
<feature type="domain" description="USP" evidence="5">
    <location>
        <begin position="2154"/>
        <end position="2494"/>
    </location>
</feature>
<feature type="compositionally biased region" description="Basic and acidic residues" evidence="4">
    <location>
        <begin position="1236"/>
        <end position="1254"/>
    </location>
</feature>
<feature type="compositionally biased region" description="Gly residues" evidence="4">
    <location>
        <begin position="387"/>
        <end position="397"/>
    </location>
</feature>
<accession>A0A836C548</accession>
<feature type="compositionally biased region" description="Gly residues" evidence="4">
    <location>
        <begin position="1622"/>
        <end position="1652"/>
    </location>
</feature>
<dbReference type="Gene3D" id="3.90.70.10">
    <property type="entry name" value="Cysteine proteinases"/>
    <property type="match status" value="1"/>
</dbReference>
<feature type="compositionally biased region" description="Low complexity" evidence="4">
    <location>
        <begin position="1725"/>
        <end position="1742"/>
    </location>
</feature>
<dbReference type="OrthoDB" id="1546519at2759"/>
<evidence type="ECO:0000313" key="6">
    <source>
        <dbReference type="EMBL" id="KAG2500861.1"/>
    </source>
</evidence>
<organism evidence="6 7">
    <name type="scientific">Edaphochlamys debaryana</name>
    <dbReference type="NCBI Taxonomy" id="47281"/>
    <lineage>
        <taxon>Eukaryota</taxon>
        <taxon>Viridiplantae</taxon>
        <taxon>Chlorophyta</taxon>
        <taxon>core chlorophytes</taxon>
        <taxon>Chlorophyceae</taxon>
        <taxon>CS clade</taxon>
        <taxon>Chlamydomonadales</taxon>
        <taxon>Chlamydomonadales incertae sedis</taxon>
        <taxon>Edaphochlamys</taxon>
    </lineage>
</organism>
<feature type="region of interest" description="Disordered" evidence="4">
    <location>
        <begin position="1399"/>
        <end position="1771"/>
    </location>
</feature>